<keyword evidence="3" id="KW-1185">Reference proteome</keyword>
<gene>
    <name evidence="2" type="ORF">Bpfe_031048</name>
</gene>
<evidence type="ECO:0000313" key="2">
    <source>
        <dbReference type="EMBL" id="KAK0039524.1"/>
    </source>
</evidence>
<feature type="compositionally biased region" description="Polar residues" evidence="1">
    <location>
        <begin position="60"/>
        <end position="70"/>
    </location>
</feature>
<feature type="region of interest" description="Disordered" evidence="1">
    <location>
        <begin position="58"/>
        <end position="81"/>
    </location>
</feature>
<comment type="caution">
    <text evidence="2">The sequence shown here is derived from an EMBL/GenBank/DDBJ whole genome shotgun (WGS) entry which is preliminary data.</text>
</comment>
<reference evidence="2" key="2">
    <citation type="submission" date="2023-04" db="EMBL/GenBank/DDBJ databases">
        <authorList>
            <person name="Bu L."/>
            <person name="Lu L."/>
            <person name="Laidemitt M.R."/>
            <person name="Zhang S.M."/>
            <person name="Mutuku M."/>
            <person name="Mkoji G."/>
            <person name="Steinauer M."/>
            <person name="Loker E.S."/>
        </authorList>
    </citation>
    <scope>NUCLEOTIDE SEQUENCE</scope>
    <source>
        <strain evidence="2">KasaAsao</strain>
        <tissue evidence="2">Whole Snail</tissue>
    </source>
</reference>
<evidence type="ECO:0000313" key="3">
    <source>
        <dbReference type="Proteomes" id="UP001233172"/>
    </source>
</evidence>
<evidence type="ECO:0000256" key="1">
    <source>
        <dbReference type="SAM" id="MobiDB-lite"/>
    </source>
</evidence>
<dbReference type="Proteomes" id="UP001233172">
    <property type="component" value="Unassembled WGS sequence"/>
</dbReference>
<organism evidence="2 3">
    <name type="scientific">Biomphalaria pfeifferi</name>
    <name type="common">Bloodfluke planorb</name>
    <name type="synonym">Freshwater snail</name>
    <dbReference type="NCBI Taxonomy" id="112525"/>
    <lineage>
        <taxon>Eukaryota</taxon>
        <taxon>Metazoa</taxon>
        <taxon>Spiralia</taxon>
        <taxon>Lophotrochozoa</taxon>
        <taxon>Mollusca</taxon>
        <taxon>Gastropoda</taxon>
        <taxon>Heterobranchia</taxon>
        <taxon>Euthyneura</taxon>
        <taxon>Panpulmonata</taxon>
        <taxon>Hygrophila</taxon>
        <taxon>Lymnaeoidea</taxon>
        <taxon>Planorbidae</taxon>
        <taxon>Biomphalaria</taxon>
    </lineage>
</organism>
<name>A0AAD8ANJ9_BIOPF</name>
<reference evidence="2" key="1">
    <citation type="journal article" date="2023" name="PLoS Negl. Trop. Dis.">
        <title>A genome sequence for Biomphalaria pfeifferi, the major vector snail for the human-infecting parasite Schistosoma mansoni.</title>
        <authorList>
            <person name="Bu L."/>
            <person name="Lu L."/>
            <person name="Laidemitt M.R."/>
            <person name="Zhang S.M."/>
            <person name="Mutuku M."/>
            <person name="Mkoji G."/>
            <person name="Steinauer M."/>
            <person name="Loker E.S."/>
        </authorList>
    </citation>
    <scope>NUCLEOTIDE SEQUENCE</scope>
    <source>
        <strain evidence="2">KasaAsao</strain>
    </source>
</reference>
<feature type="non-terminal residue" evidence="2">
    <location>
        <position position="1"/>
    </location>
</feature>
<dbReference type="AlphaFoldDB" id="A0AAD8ANJ9"/>
<protein>
    <submittedName>
        <fullName evidence="2">Uncharacterized protein</fullName>
    </submittedName>
</protein>
<accession>A0AAD8ANJ9</accession>
<proteinExistence type="predicted"/>
<sequence>HFFMNSVTYICVPPSLTVLALAPPLSVYTIVTKTEFMVMVTSVLSLALLHTGGAGDSNLGGISSSTGTRSEIQERGWKMGT</sequence>
<feature type="compositionally biased region" description="Basic and acidic residues" evidence="1">
    <location>
        <begin position="71"/>
        <end position="81"/>
    </location>
</feature>
<dbReference type="EMBL" id="JASAOG010000442">
    <property type="protein sequence ID" value="KAK0039524.1"/>
    <property type="molecule type" value="Genomic_DNA"/>
</dbReference>